<protein>
    <submittedName>
        <fullName evidence="1">Uncharacterized protein</fullName>
    </submittedName>
</protein>
<organism evidence="1 2">
    <name type="scientific">Coregonus suidteri</name>
    <dbReference type="NCBI Taxonomy" id="861788"/>
    <lineage>
        <taxon>Eukaryota</taxon>
        <taxon>Metazoa</taxon>
        <taxon>Chordata</taxon>
        <taxon>Craniata</taxon>
        <taxon>Vertebrata</taxon>
        <taxon>Euteleostomi</taxon>
        <taxon>Actinopterygii</taxon>
        <taxon>Neopterygii</taxon>
        <taxon>Teleostei</taxon>
        <taxon>Protacanthopterygii</taxon>
        <taxon>Salmoniformes</taxon>
        <taxon>Salmonidae</taxon>
        <taxon>Coregoninae</taxon>
        <taxon>Coregonus</taxon>
    </lineage>
</organism>
<name>A0AAN8RID7_9TELE</name>
<evidence type="ECO:0000313" key="2">
    <source>
        <dbReference type="Proteomes" id="UP001356427"/>
    </source>
</evidence>
<accession>A0AAN8RID7</accession>
<dbReference type="EMBL" id="JAGTTL010000001">
    <property type="protein sequence ID" value="KAK6328942.1"/>
    <property type="molecule type" value="Genomic_DNA"/>
</dbReference>
<reference evidence="1 2" key="1">
    <citation type="submission" date="2021-04" db="EMBL/GenBank/DDBJ databases">
        <authorList>
            <person name="De Guttry C."/>
            <person name="Zahm M."/>
            <person name="Klopp C."/>
            <person name="Cabau C."/>
            <person name="Louis A."/>
            <person name="Berthelot C."/>
            <person name="Parey E."/>
            <person name="Roest Crollius H."/>
            <person name="Montfort J."/>
            <person name="Robinson-Rechavi M."/>
            <person name="Bucao C."/>
            <person name="Bouchez O."/>
            <person name="Gislard M."/>
            <person name="Lluch J."/>
            <person name="Milhes M."/>
            <person name="Lampietro C."/>
            <person name="Lopez Roques C."/>
            <person name="Donnadieu C."/>
            <person name="Braasch I."/>
            <person name="Desvignes T."/>
            <person name="Postlethwait J."/>
            <person name="Bobe J."/>
            <person name="Wedekind C."/>
            <person name="Guiguen Y."/>
        </authorList>
    </citation>
    <scope>NUCLEOTIDE SEQUENCE [LARGE SCALE GENOMIC DNA]</scope>
    <source>
        <strain evidence="1">Cs_M1</strain>
        <tissue evidence="1">Blood</tissue>
    </source>
</reference>
<proteinExistence type="predicted"/>
<dbReference type="AlphaFoldDB" id="A0AAN8RID7"/>
<keyword evidence="2" id="KW-1185">Reference proteome</keyword>
<gene>
    <name evidence="1" type="ORF">J4Q44_G00009200</name>
</gene>
<sequence length="147" mass="16934">MSIEKRLWAVGQNNSAEEKLRFAGATEDMMYDVEKDPEDPDAFLITSPPWRFPEFEDLIASADRRWVKRAYGEKKHSITGLYEFWLPLIAEKVLLFPRKEKKASNLFPDSEETLTPDARGDVALKVIPAILPLSPYRVEGKTFRPHL</sequence>
<dbReference type="Proteomes" id="UP001356427">
    <property type="component" value="Unassembled WGS sequence"/>
</dbReference>
<evidence type="ECO:0000313" key="1">
    <source>
        <dbReference type="EMBL" id="KAK6328942.1"/>
    </source>
</evidence>
<comment type="caution">
    <text evidence="1">The sequence shown here is derived from an EMBL/GenBank/DDBJ whole genome shotgun (WGS) entry which is preliminary data.</text>
</comment>